<dbReference type="InterPro" id="IPR021729">
    <property type="entry name" value="DUF3298"/>
</dbReference>
<feature type="domain" description="NodB homology" evidence="4">
    <location>
        <begin position="307"/>
        <end position="484"/>
    </location>
</feature>
<accession>A0A451GBV1</accession>
<dbReference type="SUPFAM" id="SSF88713">
    <property type="entry name" value="Glycoside hydrolase/deacetylase"/>
    <property type="match status" value="1"/>
</dbReference>
<gene>
    <name evidence="5" type="ORF">D4N35_005945</name>
</gene>
<evidence type="ECO:0000313" key="5">
    <source>
        <dbReference type="EMBL" id="RWR12561.1"/>
    </source>
</evidence>
<dbReference type="PANTHER" id="PTHR10587:SF133">
    <property type="entry name" value="CHITIN DEACETYLASE 1-RELATED"/>
    <property type="match status" value="1"/>
</dbReference>
<evidence type="ECO:0000256" key="3">
    <source>
        <dbReference type="SAM" id="Phobius"/>
    </source>
</evidence>
<dbReference type="GO" id="GO:0016810">
    <property type="term" value="F:hydrolase activity, acting on carbon-nitrogen (but not peptide) bonds"/>
    <property type="evidence" value="ECO:0007669"/>
    <property type="project" value="InterPro"/>
</dbReference>
<dbReference type="Gene3D" id="3.30.565.40">
    <property type="entry name" value="Fervidobacterium nodosum Rt17-B1 like"/>
    <property type="match status" value="1"/>
</dbReference>
<evidence type="ECO:0000256" key="1">
    <source>
        <dbReference type="ARBA" id="ARBA00022723"/>
    </source>
</evidence>
<organism evidence="5 6">
    <name type="scientific">Siminovitchia fortis</name>
    <dbReference type="NCBI Taxonomy" id="254758"/>
    <lineage>
        <taxon>Bacteria</taxon>
        <taxon>Bacillati</taxon>
        <taxon>Bacillota</taxon>
        <taxon>Bacilli</taxon>
        <taxon>Bacillales</taxon>
        <taxon>Bacillaceae</taxon>
        <taxon>Siminovitchia</taxon>
    </lineage>
</organism>
<dbReference type="CDD" id="cd10917">
    <property type="entry name" value="CE4_NodB_like_6s_7s"/>
    <property type="match status" value="1"/>
</dbReference>
<evidence type="ECO:0000313" key="6">
    <source>
        <dbReference type="Proteomes" id="UP000273811"/>
    </source>
</evidence>
<dbReference type="GO" id="GO:0016020">
    <property type="term" value="C:membrane"/>
    <property type="evidence" value="ECO:0007669"/>
    <property type="project" value="TreeGrafter"/>
</dbReference>
<dbReference type="InterPro" id="IPR011330">
    <property type="entry name" value="Glyco_hydro/deAcase_b/a-brl"/>
</dbReference>
<dbReference type="InterPro" id="IPR002509">
    <property type="entry name" value="NODB_dom"/>
</dbReference>
<keyword evidence="3" id="KW-0472">Membrane</keyword>
<dbReference type="Gene3D" id="3.90.640.20">
    <property type="entry name" value="Heat-shock cognate protein, ATPase"/>
    <property type="match status" value="1"/>
</dbReference>
<dbReference type="Proteomes" id="UP000273811">
    <property type="component" value="Unassembled WGS sequence"/>
</dbReference>
<keyword evidence="2" id="KW-0378">Hydrolase</keyword>
<dbReference type="InterPro" id="IPR050248">
    <property type="entry name" value="Polysacc_deacetylase_ArnD"/>
</dbReference>
<evidence type="ECO:0000259" key="4">
    <source>
        <dbReference type="PROSITE" id="PS51677"/>
    </source>
</evidence>
<evidence type="ECO:0000256" key="2">
    <source>
        <dbReference type="ARBA" id="ARBA00022801"/>
    </source>
</evidence>
<dbReference type="AlphaFoldDB" id="A0A451GBV1"/>
<keyword evidence="6" id="KW-1185">Reference proteome</keyword>
<dbReference type="Pfam" id="PF01522">
    <property type="entry name" value="Polysacc_deac_1"/>
    <property type="match status" value="1"/>
</dbReference>
<name>A0A451GBV1_9BACI</name>
<protein>
    <submittedName>
        <fullName evidence="5">DUF3298 domain-containing protein</fullName>
    </submittedName>
</protein>
<reference evidence="5" key="1">
    <citation type="submission" date="2018-12" db="EMBL/GenBank/DDBJ databases">
        <authorList>
            <person name="Sun L."/>
            <person name="Chen Z."/>
        </authorList>
    </citation>
    <scope>NUCLEOTIDE SEQUENCE [LARGE SCALE GENOMIC DNA]</scope>
    <source>
        <strain evidence="5">DSM 16012</strain>
    </source>
</reference>
<dbReference type="EMBL" id="QYTU02000009">
    <property type="protein sequence ID" value="RWR12561.1"/>
    <property type="molecule type" value="Genomic_DNA"/>
</dbReference>
<comment type="caution">
    <text evidence="5">The sequence shown here is derived from an EMBL/GenBank/DDBJ whole genome shotgun (WGS) entry which is preliminary data.</text>
</comment>
<keyword evidence="1" id="KW-0479">Metal-binding</keyword>
<dbReference type="Pfam" id="PF11738">
    <property type="entry name" value="DUF3298"/>
    <property type="match status" value="1"/>
</dbReference>
<dbReference type="Gene3D" id="3.20.20.370">
    <property type="entry name" value="Glycoside hydrolase/deacetylase"/>
    <property type="match status" value="1"/>
</dbReference>
<dbReference type="GO" id="GO:0005975">
    <property type="term" value="P:carbohydrate metabolic process"/>
    <property type="evidence" value="ECO:0007669"/>
    <property type="project" value="InterPro"/>
</dbReference>
<keyword evidence="3" id="KW-0812">Transmembrane</keyword>
<dbReference type="PROSITE" id="PS51677">
    <property type="entry name" value="NODB"/>
    <property type="match status" value="1"/>
</dbReference>
<dbReference type="InterPro" id="IPR037126">
    <property type="entry name" value="PdaC/RsiV-like_sf"/>
</dbReference>
<dbReference type="PANTHER" id="PTHR10587">
    <property type="entry name" value="GLYCOSYL TRANSFERASE-RELATED"/>
    <property type="match status" value="1"/>
</dbReference>
<dbReference type="OrthoDB" id="9812065at2"/>
<keyword evidence="3" id="KW-1133">Transmembrane helix</keyword>
<proteinExistence type="predicted"/>
<sequence length="506" mass="58353">MKPRCKIKRVADTYFCRANFIKREVFQLAGRIKLPGWILLFLVIFLIIGGIDRLVNVSIKAKSQEEIQEEKVVSKYPKINLKTVTKQTDEYTYSINEPDIDSENVNKSINKWIKGQKEKFIEEAVQNKEELTDGMRADLNIQMETNRITEDYYSLVFRKYMINGGANGQNTVKVFNIDIENDRFLKIGDILDLNKDNLEGIQKVVWDELHNNKEIQPYLVVEDFNQWVKHPEDWEWSIDRKNFSLYIDEYKIAAGAAGAIEIDVPVEKMYIYLQKDVDSFLKMPKEQKLEKEKIIQQEQLKLDPNGKYVALTFDDGPSPDVTPRILKTLKEHNAKATFFMLGNQVDYYPELARKVAEEGHEIGNHSRSHPNLSKLGPKKIKEEMDYSKEKIVEATGITPHLLRPPYGAYNDHFVKYAKENGDSIILWSVDSLDWKIRNAFSVKKKVESSVAPGGMVLMHDIHSSTADALPNLLTQLEKEGYQFVTVSQLLNWKEEQGTGPHFGSLK</sequence>
<dbReference type="GO" id="GO:0046872">
    <property type="term" value="F:metal ion binding"/>
    <property type="evidence" value="ECO:0007669"/>
    <property type="project" value="UniProtKB-KW"/>
</dbReference>
<feature type="transmembrane region" description="Helical" evidence="3">
    <location>
        <begin position="32"/>
        <end position="51"/>
    </location>
</feature>